<dbReference type="AlphaFoldDB" id="A0AAN9KWP3"/>
<dbReference type="Pfam" id="PF00085">
    <property type="entry name" value="Thioredoxin"/>
    <property type="match status" value="1"/>
</dbReference>
<evidence type="ECO:0000313" key="2">
    <source>
        <dbReference type="EMBL" id="KAK7324646.1"/>
    </source>
</evidence>
<dbReference type="Gene3D" id="3.40.30.10">
    <property type="entry name" value="Glutaredoxin"/>
    <property type="match status" value="1"/>
</dbReference>
<dbReference type="Proteomes" id="UP001367508">
    <property type="component" value="Unassembled WGS sequence"/>
</dbReference>
<keyword evidence="3" id="KW-1185">Reference proteome</keyword>
<organism evidence="2 3">
    <name type="scientific">Canavalia gladiata</name>
    <name type="common">Sword bean</name>
    <name type="synonym">Dolichos gladiatus</name>
    <dbReference type="NCBI Taxonomy" id="3824"/>
    <lineage>
        <taxon>Eukaryota</taxon>
        <taxon>Viridiplantae</taxon>
        <taxon>Streptophyta</taxon>
        <taxon>Embryophyta</taxon>
        <taxon>Tracheophyta</taxon>
        <taxon>Spermatophyta</taxon>
        <taxon>Magnoliopsida</taxon>
        <taxon>eudicotyledons</taxon>
        <taxon>Gunneridae</taxon>
        <taxon>Pentapetalae</taxon>
        <taxon>rosids</taxon>
        <taxon>fabids</taxon>
        <taxon>Fabales</taxon>
        <taxon>Fabaceae</taxon>
        <taxon>Papilionoideae</taxon>
        <taxon>50 kb inversion clade</taxon>
        <taxon>NPAAA clade</taxon>
        <taxon>indigoferoid/millettioid clade</taxon>
        <taxon>Phaseoleae</taxon>
        <taxon>Canavalia</taxon>
    </lineage>
</organism>
<protein>
    <recommendedName>
        <fullName evidence="1">Thioredoxin domain-containing protein</fullName>
    </recommendedName>
</protein>
<sequence length="140" mass="16364">MYSILLKKQQQKKKMEDKEQLKKSKVIKVDSQKSWEHYISYATNQKYPVVVHFSAFWCVPSIVMNPFFQELASTYQDVMFLTLDVDEVKEIATKLEIKAMPTFLFLSGGAPVDRIVGANPEEIRKRIDQFIHLIRSYKSV</sequence>
<dbReference type="PANTHER" id="PTHR10438:SF385">
    <property type="entry name" value="THIOREDOXIN"/>
    <property type="match status" value="1"/>
</dbReference>
<reference evidence="2 3" key="1">
    <citation type="submission" date="2024-01" db="EMBL/GenBank/DDBJ databases">
        <title>The genomes of 5 underutilized Papilionoideae crops provide insights into root nodulation and disease resistanc.</title>
        <authorList>
            <person name="Jiang F."/>
        </authorList>
    </citation>
    <scope>NUCLEOTIDE SEQUENCE [LARGE SCALE GENOMIC DNA]</scope>
    <source>
        <strain evidence="2">LVBAO_FW01</strain>
        <tissue evidence="2">Leaves</tissue>
    </source>
</reference>
<dbReference type="PANTHER" id="PTHR10438">
    <property type="entry name" value="THIOREDOXIN"/>
    <property type="match status" value="1"/>
</dbReference>
<dbReference type="SUPFAM" id="SSF52833">
    <property type="entry name" value="Thioredoxin-like"/>
    <property type="match status" value="1"/>
</dbReference>
<evidence type="ECO:0000313" key="3">
    <source>
        <dbReference type="Proteomes" id="UP001367508"/>
    </source>
</evidence>
<dbReference type="CDD" id="cd02947">
    <property type="entry name" value="TRX_family"/>
    <property type="match status" value="1"/>
</dbReference>
<proteinExistence type="predicted"/>
<comment type="caution">
    <text evidence="2">The sequence shown here is derived from an EMBL/GenBank/DDBJ whole genome shotgun (WGS) entry which is preliminary data.</text>
</comment>
<dbReference type="InterPro" id="IPR050620">
    <property type="entry name" value="Thioredoxin_H-type-like"/>
</dbReference>
<dbReference type="InterPro" id="IPR013766">
    <property type="entry name" value="Thioredoxin_domain"/>
</dbReference>
<dbReference type="PROSITE" id="PS51352">
    <property type="entry name" value="THIOREDOXIN_2"/>
    <property type="match status" value="1"/>
</dbReference>
<accession>A0AAN9KWP3</accession>
<dbReference type="EMBL" id="JAYMYQ010000006">
    <property type="protein sequence ID" value="KAK7324646.1"/>
    <property type="molecule type" value="Genomic_DNA"/>
</dbReference>
<feature type="domain" description="Thioredoxin" evidence="1">
    <location>
        <begin position="15"/>
        <end position="132"/>
    </location>
</feature>
<gene>
    <name evidence="2" type="ORF">VNO77_28375</name>
</gene>
<dbReference type="InterPro" id="IPR036249">
    <property type="entry name" value="Thioredoxin-like_sf"/>
</dbReference>
<name>A0AAN9KWP3_CANGL</name>
<evidence type="ECO:0000259" key="1">
    <source>
        <dbReference type="PROSITE" id="PS51352"/>
    </source>
</evidence>